<evidence type="ECO:0000313" key="2">
    <source>
        <dbReference type="Proteomes" id="UP000433101"/>
    </source>
</evidence>
<accession>A0A7X3LYA8</accession>
<evidence type="ECO:0000313" key="1">
    <source>
        <dbReference type="EMBL" id="MXN67414.1"/>
    </source>
</evidence>
<sequence length="377" mass="40926">MLMLAACGGRPGPGSLAIATTNAPGASEHLLLVATTREKDERPGTYFNGERSQQLNYAEAVVSVPPTHQSGQIEWPAQAPGDPAKDMVLKSASYLDGEEAFRRVLNAELAKREPQAREVVLFIHGYNTRFPEALFRFAQFYHDSSTDRVPVLFTWASRGELSDYVYDTNSATAARDGLERTIRDILASGAKRVHIMAHSMGNWVLMETIRQIKISGKPVPQEKIGLIVLAAPDLDIDVFKSQLKRVGRPERPFIILLSKDDRALKASSIIAGGKERVGRYEDEEELAELGAIIIDLTKLEGQDAANHAKFAQVAAIAPQMRDALVTTGFDRRSEDLSTQANGLGRGIGEIVGTTAGIAITLPVTILTAPVKVLSGSQ</sequence>
<dbReference type="InterPro" id="IPR014586">
    <property type="entry name" value="UCP033909"/>
</dbReference>
<dbReference type="PANTHER" id="PTHR36513">
    <property type="entry name" value="ABC TRANSMEMBRANE TYPE-1 DOMAIN-CONTAINING PROTEIN"/>
    <property type="match status" value="1"/>
</dbReference>
<dbReference type="InterPro" id="IPR029058">
    <property type="entry name" value="AB_hydrolase_fold"/>
</dbReference>
<dbReference type="PIRSF" id="PIRSF033909">
    <property type="entry name" value="UCP033909"/>
    <property type="match status" value="1"/>
</dbReference>
<dbReference type="GO" id="GO:0016787">
    <property type="term" value="F:hydrolase activity"/>
    <property type="evidence" value="ECO:0007669"/>
    <property type="project" value="UniProtKB-KW"/>
</dbReference>
<gene>
    <name evidence="1" type="ORF">GR183_21105</name>
</gene>
<dbReference type="Pfam" id="PF05990">
    <property type="entry name" value="DUF900"/>
    <property type="match status" value="1"/>
</dbReference>
<reference evidence="1 2" key="1">
    <citation type="submission" date="2019-12" db="EMBL/GenBank/DDBJ databases">
        <authorList>
            <person name="Li M."/>
        </authorList>
    </citation>
    <scope>NUCLEOTIDE SEQUENCE [LARGE SCALE GENOMIC DNA]</scope>
    <source>
        <strain evidence="1 2">GBMRC 2046</strain>
    </source>
</reference>
<dbReference type="AlphaFoldDB" id="A0A7X3LYA8"/>
<dbReference type="RefSeq" id="WP_160777652.1">
    <property type="nucleotide sequence ID" value="NZ_WUMV01000010.1"/>
</dbReference>
<proteinExistence type="predicted"/>
<dbReference type="Gene3D" id="3.40.50.1820">
    <property type="entry name" value="alpha/beta hydrolase"/>
    <property type="match status" value="1"/>
</dbReference>
<keyword evidence="2" id="KW-1185">Reference proteome</keyword>
<dbReference type="Proteomes" id="UP000433101">
    <property type="component" value="Unassembled WGS sequence"/>
</dbReference>
<protein>
    <submittedName>
        <fullName evidence="1">Alpha/beta fold hydrolase</fullName>
    </submittedName>
</protein>
<dbReference type="PANTHER" id="PTHR36513:SF1">
    <property type="entry name" value="TRANSMEMBRANE PROTEIN"/>
    <property type="match status" value="1"/>
</dbReference>
<dbReference type="EMBL" id="WUMV01000010">
    <property type="protein sequence ID" value="MXN67414.1"/>
    <property type="molecule type" value="Genomic_DNA"/>
</dbReference>
<comment type="caution">
    <text evidence="1">The sequence shown here is derived from an EMBL/GenBank/DDBJ whole genome shotgun (WGS) entry which is preliminary data.</text>
</comment>
<name>A0A7X3LYA8_9HYPH</name>
<dbReference type="SUPFAM" id="SSF53474">
    <property type="entry name" value="alpha/beta-Hydrolases"/>
    <property type="match status" value="1"/>
</dbReference>
<organism evidence="1 2">
    <name type="scientific">Stappia sediminis</name>
    <dbReference type="NCBI Taxonomy" id="2692190"/>
    <lineage>
        <taxon>Bacteria</taxon>
        <taxon>Pseudomonadati</taxon>
        <taxon>Pseudomonadota</taxon>
        <taxon>Alphaproteobacteria</taxon>
        <taxon>Hyphomicrobiales</taxon>
        <taxon>Stappiaceae</taxon>
        <taxon>Stappia</taxon>
    </lineage>
</organism>
<dbReference type="InterPro" id="IPR010297">
    <property type="entry name" value="DUF900_hydrolase"/>
</dbReference>
<keyword evidence="1" id="KW-0378">Hydrolase</keyword>